<evidence type="ECO:0000313" key="3">
    <source>
        <dbReference type="Proteomes" id="UP000009131"/>
    </source>
</evidence>
<evidence type="ECO:0000256" key="1">
    <source>
        <dbReference type="SAM" id="MobiDB-lite"/>
    </source>
</evidence>
<reference evidence="2 3" key="1">
    <citation type="journal article" date="2011" name="J. Gen. Appl. Microbiol.">
        <title>Draft genome sequencing of the enigmatic basidiomycete Mixia osmundae.</title>
        <authorList>
            <person name="Nishida H."/>
            <person name="Nagatsuka Y."/>
            <person name="Sugiyama J."/>
        </authorList>
    </citation>
    <scope>NUCLEOTIDE SEQUENCE [LARGE SCALE GENOMIC DNA]</scope>
    <source>
        <strain evidence="3">CBS 9802 / IAM 14324 / JCM 22182 / KY 12970</strain>
    </source>
</reference>
<protein>
    <submittedName>
        <fullName evidence="2">Uncharacterized protein</fullName>
    </submittedName>
</protein>
<dbReference type="EMBL" id="BABT02000102">
    <property type="protein sequence ID" value="GAA96536.1"/>
    <property type="molecule type" value="Genomic_DNA"/>
</dbReference>
<dbReference type="InterPro" id="IPR021109">
    <property type="entry name" value="Peptidase_aspartic_dom_sf"/>
</dbReference>
<proteinExistence type="predicted"/>
<dbReference type="InParanoid" id="G7E126"/>
<dbReference type="AlphaFoldDB" id="G7E126"/>
<dbReference type="RefSeq" id="XP_014567420.1">
    <property type="nucleotide sequence ID" value="XM_014711934.1"/>
</dbReference>
<dbReference type="eggNOG" id="ENOG502S09X">
    <property type="taxonomic scope" value="Eukaryota"/>
</dbReference>
<dbReference type="OrthoDB" id="6600758at2759"/>
<name>G7E126_MIXOS</name>
<dbReference type="Proteomes" id="UP000009131">
    <property type="component" value="Unassembled WGS sequence"/>
</dbReference>
<dbReference type="STRING" id="764103.G7E126"/>
<keyword evidence="3" id="KW-1185">Reference proteome</keyword>
<organism evidence="2 3">
    <name type="scientific">Mixia osmundae (strain CBS 9802 / IAM 14324 / JCM 22182 / KY 12970)</name>
    <dbReference type="NCBI Taxonomy" id="764103"/>
    <lineage>
        <taxon>Eukaryota</taxon>
        <taxon>Fungi</taxon>
        <taxon>Dikarya</taxon>
        <taxon>Basidiomycota</taxon>
        <taxon>Pucciniomycotina</taxon>
        <taxon>Mixiomycetes</taxon>
        <taxon>Mixiales</taxon>
        <taxon>Mixiaceae</taxon>
        <taxon>Mixia</taxon>
    </lineage>
</organism>
<sequence length="347" mass="37447">MVLLAIRPGALNAFVLKPRDGESLHSLKARILKKLSLPAGRAETEALEVKYEWVGVRYTLDDDDDHETFLLRTGMPTAPEEVSLFLTGDAIPQPTRSPLPGHRPLTSSADGDAQSAYSGYAPSISSAISSRSYSGSPHTVPSKDTSIHLIASSAEGADPDGSGDNETLNGAASLNGTAKTRSVKSFAIKSGLGDKDKNGKPIPQHKRDFEAFHNSRGVRTFIGSIGPVENVRMMMKTGHRNCYMSREFAQQHGFIPKDAAPGFYGFSGITNLGSWPVKVGTKVIQQQVMLIENSYFPIVLGRSFMEKRGVKTDPLDQTSVIFMDTGEEIPTDVVVVKDSNGDVVVVP</sequence>
<gene>
    <name evidence="2" type="primary">Mo03204</name>
    <name evidence="2" type="ORF">E5Q_03204</name>
</gene>
<feature type="compositionally biased region" description="Polar residues" evidence="1">
    <location>
        <begin position="164"/>
        <end position="174"/>
    </location>
</feature>
<evidence type="ECO:0000313" key="2">
    <source>
        <dbReference type="EMBL" id="GAA96536.1"/>
    </source>
</evidence>
<dbReference type="Gene3D" id="2.40.70.10">
    <property type="entry name" value="Acid Proteases"/>
    <property type="match status" value="1"/>
</dbReference>
<feature type="region of interest" description="Disordered" evidence="1">
    <location>
        <begin position="153"/>
        <end position="174"/>
    </location>
</feature>
<comment type="caution">
    <text evidence="2">The sequence shown here is derived from an EMBL/GenBank/DDBJ whole genome shotgun (WGS) entry which is preliminary data.</text>
</comment>
<dbReference type="HOGENOM" id="CLU_045028_1_0_1"/>
<reference evidence="2 3" key="2">
    <citation type="journal article" date="2012" name="Open Biol.">
        <title>Characteristics of nucleosomes and linker DNA regions on the genome of the basidiomycete Mixia osmundae revealed by mono- and dinucleosome mapping.</title>
        <authorList>
            <person name="Nishida H."/>
            <person name="Kondo S."/>
            <person name="Matsumoto T."/>
            <person name="Suzuki Y."/>
            <person name="Yoshikawa H."/>
            <person name="Taylor T.D."/>
            <person name="Sugiyama J."/>
        </authorList>
    </citation>
    <scope>NUCLEOTIDE SEQUENCE [LARGE SCALE GENOMIC DNA]</scope>
    <source>
        <strain evidence="3">CBS 9802 / IAM 14324 / JCM 22182 / KY 12970</strain>
    </source>
</reference>
<feature type="region of interest" description="Disordered" evidence="1">
    <location>
        <begin position="90"/>
        <end position="118"/>
    </location>
</feature>
<accession>G7E126</accession>